<accession>A0A387BM20</accession>
<dbReference type="SUPFAM" id="SSF46458">
    <property type="entry name" value="Globin-like"/>
    <property type="match status" value="1"/>
</dbReference>
<keyword evidence="6" id="KW-1185">Reference proteome</keyword>
<dbReference type="GO" id="GO:0020037">
    <property type="term" value="F:heme binding"/>
    <property type="evidence" value="ECO:0007669"/>
    <property type="project" value="InterPro"/>
</dbReference>
<dbReference type="Pfam" id="PF01152">
    <property type="entry name" value="Bac_globin"/>
    <property type="match status" value="1"/>
</dbReference>
<evidence type="ECO:0000256" key="2">
    <source>
        <dbReference type="ARBA" id="ARBA00022617"/>
    </source>
</evidence>
<reference evidence="5 6" key="1">
    <citation type="submission" date="2018-09" db="EMBL/GenBank/DDBJ databases">
        <title>Genome sequencing of strain 2DFW10M-5.</title>
        <authorList>
            <person name="Heo J."/>
            <person name="Kim S.-J."/>
            <person name="Kwon S.-W."/>
        </authorList>
    </citation>
    <scope>NUCLEOTIDE SEQUENCE [LARGE SCALE GENOMIC DNA]</scope>
    <source>
        <strain evidence="5 6">2DFW10M-5</strain>
    </source>
</reference>
<name>A0A387BM20_9MICO</name>
<dbReference type="Proteomes" id="UP000275069">
    <property type="component" value="Chromosome"/>
</dbReference>
<dbReference type="AlphaFoldDB" id="A0A387BM20"/>
<dbReference type="Gene3D" id="1.10.490.10">
    <property type="entry name" value="Globins"/>
    <property type="match status" value="1"/>
</dbReference>
<dbReference type="KEGG" id="gry:D7I44_02910"/>
<dbReference type="InterPro" id="IPR001486">
    <property type="entry name" value="Hemoglobin_trunc"/>
</dbReference>
<gene>
    <name evidence="5" type="ORF">D7I44_02910</name>
</gene>
<keyword evidence="1" id="KW-0813">Transport</keyword>
<protein>
    <submittedName>
        <fullName evidence="5">Oxidoreductase</fullName>
    </submittedName>
</protein>
<dbReference type="GO" id="GO:0019825">
    <property type="term" value="F:oxygen binding"/>
    <property type="evidence" value="ECO:0007669"/>
    <property type="project" value="InterPro"/>
</dbReference>
<keyword evidence="3" id="KW-0479">Metal-binding</keyword>
<organism evidence="5 6">
    <name type="scientific">Gryllotalpicola protaetiae</name>
    <dbReference type="NCBI Taxonomy" id="2419771"/>
    <lineage>
        <taxon>Bacteria</taxon>
        <taxon>Bacillati</taxon>
        <taxon>Actinomycetota</taxon>
        <taxon>Actinomycetes</taxon>
        <taxon>Micrococcales</taxon>
        <taxon>Microbacteriaceae</taxon>
        <taxon>Gryllotalpicola</taxon>
    </lineage>
</organism>
<proteinExistence type="predicted"/>
<evidence type="ECO:0000256" key="1">
    <source>
        <dbReference type="ARBA" id="ARBA00022448"/>
    </source>
</evidence>
<keyword evidence="4" id="KW-0408">Iron</keyword>
<dbReference type="OrthoDB" id="9798157at2"/>
<sequence length="139" mass="15225">MTLYDELGGFDAILGVCRRWNELCLADPVAEHPFSHAYVHPQHDERLAAYLSEATGGPKLYTAGYGTETRVQRMHAGNGPHEELDGICLRLFDQALAESPIDADTAGRLGAYFRAATQNMTRYDASAESVPDGLPLRMA</sequence>
<dbReference type="InterPro" id="IPR009050">
    <property type="entry name" value="Globin-like_sf"/>
</dbReference>
<dbReference type="GO" id="GO:0046872">
    <property type="term" value="F:metal ion binding"/>
    <property type="evidence" value="ECO:0007669"/>
    <property type="project" value="UniProtKB-KW"/>
</dbReference>
<dbReference type="InterPro" id="IPR012292">
    <property type="entry name" value="Globin/Proto"/>
</dbReference>
<evidence type="ECO:0000313" key="6">
    <source>
        <dbReference type="Proteomes" id="UP000275069"/>
    </source>
</evidence>
<evidence type="ECO:0000256" key="3">
    <source>
        <dbReference type="ARBA" id="ARBA00022723"/>
    </source>
</evidence>
<dbReference type="RefSeq" id="WP_120790763.1">
    <property type="nucleotide sequence ID" value="NZ_CP032624.1"/>
</dbReference>
<evidence type="ECO:0000313" key="5">
    <source>
        <dbReference type="EMBL" id="AYG05235.1"/>
    </source>
</evidence>
<keyword evidence="2" id="KW-0349">Heme</keyword>
<dbReference type="EMBL" id="CP032624">
    <property type="protein sequence ID" value="AYG05235.1"/>
    <property type="molecule type" value="Genomic_DNA"/>
</dbReference>
<evidence type="ECO:0000256" key="4">
    <source>
        <dbReference type="ARBA" id="ARBA00023004"/>
    </source>
</evidence>